<reference evidence="1 2" key="1">
    <citation type="submission" date="2017-06" db="EMBL/GenBank/DDBJ databases">
        <title>Genome sequencing of cyanobaciteial culture collection at National Institute for Environmental Studies (NIES).</title>
        <authorList>
            <person name="Hirose Y."/>
            <person name="Shimura Y."/>
            <person name="Fujisawa T."/>
            <person name="Nakamura Y."/>
            <person name="Kawachi M."/>
        </authorList>
    </citation>
    <scope>NUCLEOTIDE SEQUENCE [LARGE SCALE GENOMIC DNA]</scope>
    <source>
        <strain evidence="1 2">NIES-2135</strain>
    </source>
</reference>
<dbReference type="Proteomes" id="UP000217895">
    <property type="component" value="Chromosome"/>
</dbReference>
<gene>
    <name evidence="1" type="ORF">NIES2135_27550</name>
</gene>
<accession>A0A1Z4JGY8</accession>
<evidence type="ECO:0000313" key="2">
    <source>
        <dbReference type="Proteomes" id="UP000217895"/>
    </source>
</evidence>
<keyword evidence="2" id="KW-1185">Reference proteome</keyword>
<dbReference type="AlphaFoldDB" id="A0A1Z4JGY8"/>
<sequence>MKPKFATIETWQQAELLMQPAFIRLIDNLRKQLDSSTWRGTYQDVQIWADDISDETKARVLQLRQQLETASPEQTAEIEAELSQMPSPYPGYELHLEKDDRQIKVDLWELCYRICFRSPMLDEHPVDIDTHLIDETGDVDWNQLEEKTKQIVEQVFATLPE</sequence>
<organism evidence="1 2">
    <name type="scientific">Leptolyngbya boryana NIES-2135</name>
    <dbReference type="NCBI Taxonomy" id="1973484"/>
    <lineage>
        <taxon>Bacteria</taxon>
        <taxon>Bacillati</taxon>
        <taxon>Cyanobacteriota</taxon>
        <taxon>Cyanophyceae</taxon>
        <taxon>Leptolyngbyales</taxon>
        <taxon>Leptolyngbyaceae</taxon>
        <taxon>Leptolyngbya group</taxon>
        <taxon>Leptolyngbya</taxon>
    </lineage>
</organism>
<evidence type="ECO:0000313" key="1">
    <source>
        <dbReference type="EMBL" id="BAY55928.1"/>
    </source>
</evidence>
<protein>
    <submittedName>
        <fullName evidence="1">Uncharacterized protein</fullName>
    </submittedName>
</protein>
<proteinExistence type="predicted"/>
<name>A0A1Z4JGY8_LEPBY</name>
<dbReference type="EMBL" id="AP018203">
    <property type="protein sequence ID" value="BAY55928.1"/>
    <property type="molecule type" value="Genomic_DNA"/>
</dbReference>